<dbReference type="InterPro" id="IPR003594">
    <property type="entry name" value="HATPase_dom"/>
</dbReference>
<dbReference type="PROSITE" id="PS50109">
    <property type="entry name" value="HIS_KIN"/>
    <property type="match status" value="1"/>
</dbReference>
<dbReference type="PROSITE" id="PS50113">
    <property type="entry name" value="PAC"/>
    <property type="match status" value="1"/>
</dbReference>
<keyword evidence="8" id="KW-0547">Nucleotide-binding</keyword>
<keyword evidence="7" id="KW-0732">Signal</keyword>
<dbReference type="InterPro" id="IPR036097">
    <property type="entry name" value="HisK_dim/P_sf"/>
</dbReference>
<keyword evidence="11 18" id="KW-1133">Transmembrane helix</keyword>
<comment type="caution">
    <text evidence="22">The sequence shown here is derived from an EMBL/GenBank/DDBJ whole genome shotgun (WGS) entry which is preliminary data.</text>
</comment>
<dbReference type="SMART" id="SM00387">
    <property type="entry name" value="HATPase_c"/>
    <property type="match status" value="1"/>
</dbReference>
<dbReference type="Proteomes" id="UP000450676">
    <property type="component" value="Unassembled WGS sequence"/>
</dbReference>
<dbReference type="CDD" id="cd00130">
    <property type="entry name" value="PAS"/>
    <property type="match status" value="1"/>
</dbReference>
<dbReference type="NCBIfam" id="TIGR00229">
    <property type="entry name" value="sensory_box"/>
    <property type="match status" value="1"/>
</dbReference>
<dbReference type="InterPro" id="IPR036890">
    <property type="entry name" value="HATPase_C_sf"/>
</dbReference>
<dbReference type="PRINTS" id="PR00344">
    <property type="entry name" value="BCTRLSENSOR"/>
</dbReference>
<evidence type="ECO:0000256" key="6">
    <source>
        <dbReference type="ARBA" id="ARBA00022692"/>
    </source>
</evidence>
<dbReference type="CDD" id="cd17546">
    <property type="entry name" value="REC_hyHK_CKI1_RcsC-like"/>
    <property type="match status" value="1"/>
</dbReference>
<evidence type="ECO:0000256" key="10">
    <source>
        <dbReference type="ARBA" id="ARBA00022840"/>
    </source>
</evidence>
<dbReference type="InterPro" id="IPR011006">
    <property type="entry name" value="CheY-like_superfamily"/>
</dbReference>
<dbReference type="EC" id="2.7.13.3" evidence="3"/>
<protein>
    <recommendedName>
        <fullName evidence="16">Virulence sensor protein BvgS</fullName>
        <ecNumber evidence="3">2.7.13.3</ecNumber>
    </recommendedName>
</protein>
<evidence type="ECO:0000256" key="15">
    <source>
        <dbReference type="ARBA" id="ARBA00058004"/>
    </source>
</evidence>
<evidence type="ECO:0000256" key="2">
    <source>
        <dbReference type="ARBA" id="ARBA00004370"/>
    </source>
</evidence>
<dbReference type="InterPro" id="IPR001610">
    <property type="entry name" value="PAC"/>
</dbReference>
<evidence type="ECO:0000256" key="11">
    <source>
        <dbReference type="ARBA" id="ARBA00022989"/>
    </source>
</evidence>
<name>A0A7X4HBV9_9BURK</name>
<comment type="catalytic activity">
    <reaction evidence="1">
        <text>ATP + protein L-histidine = ADP + protein N-phospho-L-histidine.</text>
        <dbReference type="EC" id="2.7.13.3"/>
    </reaction>
</comment>
<dbReference type="InterPro" id="IPR005467">
    <property type="entry name" value="His_kinase_dom"/>
</dbReference>
<keyword evidence="13" id="KW-0843">Virulence</keyword>
<evidence type="ECO:0000256" key="5">
    <source>
        <dbReference type="ARBA" id="ARBA00022679"/>
    </source>
</evidence>
<dbReference type="Gene3D" id="2.10.70.100">
    <property type="match status" value="1"/>
</dbReference>
<evidence type="ECO:0000256" key="7">
    <source>
        <dbReference type="ARBA" id="ARBA00022729"/>
    </source>
</evidence>
<evidence type="ECO:0000259" key="20">
    <source>
        <dbReference type="PROSITE" id="PS50110"/>
    </source>
</evidence>
<dbReference type="Pfam" id="PF00072">
    <property type="entry name" value="Response_reg"/>
    <property type="match status" value="1"/>
</dbReference>
<gene>
    <name evidence="22" type="ORF">GTP77_08660</name>
</gene>
<feature type="domain" description="Response regulatory" evidence="20">
    <location>
        <begin position="639"/>
        <end position="755"/>
    </location>
</feature>
<keyword evidence="5" id="KW-0808">Transferase</keyword>
<dbReference type="InterPro" id="IPR013655">
    <property type="entry name" value="PAS_fold_3"/>
</dbReference>
<evidence type="ECO:0000256" key="14">
    <source>
        <dbReference type="ARBA" id="ARBA00023136"/>
    </source>
</evidence>
<dbReference type="PROSITE" id="PS50110">
    <property type="entry name" value="RESPONSE_REGULATORY"/>
    <property type="match status" value="1"/>
</dbReference>
<dbReference type="GO" id="GO:0005524">
    <property type="term" value="F:ATP binding"/>
    <property type="evidence" value="ECO:0007669"/>
    <property type="project" value="UniProtKB-KW"/>
</dbReference>
<dbReference type="SMART" id="SM00091">
    <property type="entry name" value="PAS"/>
    <property type="match status" value="1"/>
</dbReference>
<comment type="function">
    <text evidence="15">Member of the two-component regulatory system BvgS/BvgA. Phosphorylates BvgA via a four-step phosphorelay in response to environmental signals.</text>
</comment>
<evidence type="ECO:0000313" key="22">
    <source>
        <dbReference type="EMBL" id="MYN07412.1"/>
    </source>
</evidence>
<dbReference type="AlphaFoldDB" id="A0A7X4HBV9"/>
<dbReference type="SMART" id="SM00448">
    <property type="entry name" value="REC"/>
    <property type="match status" value="1"/>
</dbReference>
<keyword evidence="14 18" id="KW-0472">Membrane</keyword>
<feature type="modified residue" description="4-aspartylphosphate" evidence="17">
    <location>
        <position position="688"/>
    </location>
</feature>
<proteinExistence type="predicted"/>
<dbReference type="Pfam" id="PF00512">
    <property type="entry name" value="HisKA"/>
    <property type="match status" value="1"/>
</dbReference>
<dbReference type="SMART" id="SM00388">
    <property type="entry name" value="HisKA"/>
    <property type="match status" value="1"/>
</dbReference>
<dbReference type="FunFam" id="3.30.565.10:FF:000010">
    <property type="entry name" value="Sensor histidine kinase RcsC"/>
    <property type="match status" value="1"/>
</dbReference>
<dbReference type="CDD" id="cd16922">
    <property type="entry name" value="HATPase_EvgS-ArcB-TorS-like"/>
    <property type="match status" value="1"/>
</dbReference>
<organism evidence="22 23">
    <name type="scientific">Pseudoduganella aquatica</name>
    <dbReference type="NCBI Taxonomy" id="2660641"/>
    <lineage>
        <taxon>Bacteria</taxon>
        <taxon>Pseudomonadati</taxon>
        <taxon>Pseudomonadota</taxon>
        <taxon>Betaproteobacteria</taxon>
        <taxon>Burkholderiales</taxon>
        <taxon>Oxalobacteraceae</taxon>
        <taxon>Telluria group</taxon>
        <taxon>Pseudoduganella</taxon>
    </lineage>
</organism>
<dbReference type="Gene3D" id="3.40.50.2300">
    <property type="match status" value="1"/>
</dbReference>
<dbReference type="Gene3D" id="1.10.287.130">
    <property type="match status" value="1"/>
</dbReference>
<dbReference type="SMART" id="SM00086">
    <property type="entry name" value="PAC"/>
    <property type="match status" value="1"/>
</dbReference>
<dbReference type="SUPFAM" id="SSF55785">
    <property type="entry name" value="PYP-like sensor domain (PAS domain)"/>
    <property type="match status" value="1"/>
</dbReference>
<keyword evidence="23" id="KW-1185">Reference proteome</keyword>
<feature type="transmembrane region" description="Helical" evidence="18">
    <location>
        <begin position="153"/>
        <end position="178"/>
    </location>
</feature>
<dbReference type="InterPro" id="IPR000014">
    <property type="entry name" value="PAS"/>
</dbReference>
<dbReference type="EMBL" id="WWCU01000007">
    <property type="protein sequence ID" value="MYN07412.1"/>
    <property type="molecule type" value="Genomic_DNA"/>
</dbReference>
<dbReference type="CDD" id="cd00082">
    <property type="entry name" value="HisKA"/>
    <property type="match status" value="1"/>
</dbReference>
<dbReference type="Gene3D" id="3.30.565.10">
    <property type="entry name" value="Histidine kinase-like ATPase, C-terminal domain"/>
    <property type="match status" value="1"/>
</dbReference>
<keyword evidence="12" id="KW-0902">Two-component regulatory system</keyword>
<evidence type="ECO:0000256" key="4">
    <source>
        <dbReference type="ARBA" id="ARBA00022553"/>
    </source>
</evidence>
<dbReference type="PANTHER" id="PTHR45339:SF5">
    <property type="entry name" value="HISTIDINE KINASE"/>
    <property type="match status" value="1"/>
</dbReference>
<evidence type="ECO:0000256" key="17">
    <source>
        <dbReference type="PROSITE-ProRule" id="PRU00169"/>
    </source>
</evidence>
<keyword evidence="9" id="KW-0418">Kinase</keyword>
<feature type="domain" description="Histidine kinase" evidence="19">
    <location>
        <begin position="397"/>
        <end position="616"/>
    </location>
</feature>
<dbReference type="SUPFAM" id="SSF47384">
    <property type="entry name" value="Homodimeric domain of signal transducing histidine kinase"/>
    <property type="match status" value="1"/>
</dbReference>
<evidence type="ECO:0000313" key="23">
    <source>
        <dbReference type="Proteomes" id="UP000450676"/>
    </source>
</evidence>
<dbReference type="SUPFAM" id="SSF55874">
    <property type="entry name" value="ATPase domain of HSP90 chaperone/DNA topoisomerase II/histidine kinase"/>
    <property type="match status" value="1"/>
</dbReference>
<evidence type="ECO:0000256" key="16">
    <source>
        <dbReference type="ARBA" id="ARBA00070152"/>
    </source>
</evidence>
<dbReference type="InterPro" id="IPR001789">
    <property type="entry name" value="Sig_transdc_resp-reg_receiver"/>
</dbReference>
<dbReference type="InterPro" id="IPR000700">
    <property type="entry name" value="PAS-assoc_C"/>
</dbReference>
<dbReference type="Gene3D" id="3.30.450.20">
    <property type="entry name" value="PAS domain"/>
    <property type="match status" value="1"/>
</dbReference>
<feature type="transmembrane region" description="Helical" evidence="18">
    <location>
        <begin position="6"/>
        <end position="32"/>
    </location>
</feature>
<evidence type="ECO:0000256" key="18">
    <source>
        <dbReference type="SAM" id="Phobius"/>
    </source>
</evidence>
<evidence type="ECO:0000256" key="9">
    <source>
        <dbReference type="ARBA" id="ARBA00022777"/>
    </source>
</evidence>
<dbReference type="GO" id="GO:0016020">
    <property type="term" value="C:membrane"/>
    <property type="evidence" value="ECO:0007669"/>
    <property type="project" value="UniProtKB-SubCell"/>
</dbReference>
<dbReference type="Pfam" id="PF08447">
    <property type="entry name" value="PAS_3"/>
    <property type="match status" value="1"/>
</dbReference>
<evidence type="ECO:0000256" key="1">
    <source>
        <dbReference type="ARBA" id="ARBA00000085"/>
    </source>
</evidence>
<dbReference type="InterPro" id="IPR004358">
    <property type="entry name" value="Sig_transdc_His_kin-like_C"/>
</dbReference>
<dbReference type="GO" id="GO:0000155">
    <property type="term" value="F:phosphorelay sensor kinase activity"/>
    <property type="evidence" value="ECO:0007669"/>
    <property type="project" value="InterPro"/>
</dbReference>
<dbReference type="PANTHER" id="PTHR45339">
    <property type="entry name" value="HYBRID SIGNAL TRANSDUCTION HISTIDINE KINASE J"/>
    <property type="match status" value="1"/>
</dbReference>
<dbReference type="SUPFAM" id="SSF52172">
    <property type="entry name" value="CheY-like"/>
    <property type="match status" value="1"/>
</dbReference>
<reference evidence="22 23" key="1">
    <citation type="submission" date="2019-12" db="EMBL/GenBank/DDBJ databases">
        <title>Novel species isolated from a subtropical stream in China.</title>
        <authorList>
            <person name="Lu H."/>
        </authorList>
    </citation>
    <scope>NUCLEOTIDE SEQUENCE [LARGE SCALE GENOMIC DNA]</scope>
    <source>
        <strain evidence="22 23">FT127W</strain>
    </source>
</reference>
<evidence type="ECO:0000256" key="3">
    <source>
        <dbReference type="ARBA" id="ARBA00012438"/>
    </source>
</evidence>
<feature type="domain" description="PAC" evidence="21">
    <location>
        <begin position="309"/>
        <end position="361"/>
    </location>
</feature>
<keyword evidence="6 18" id="KW-0812">Transmembrane</keyword>
<evidence type="ECO:0000256" key="8">
    <source>
        <dbReference type="ARBA" id="ARBA00022741"/>
    </source>
</evidence>
<dbReference type="Pfam" id="PF02518">
    <property type="entry name" value="HATPase_c"/>
    <property type="match status" value="1"/>
</dbReference>
<accession>A0A7X4HBV9</accession>
<dbReference type="InterPro" id="IPR035965">
    <property type="entry name" value="PAS-like_dom_sf"/>
</dbReference>
<evidence type="ECO:0000259" key="21">
    <source>
        <dbReference type="PROSITE" id="PS50113"/>
    </source>
</evidence>
<evidence type="ECO:0000256" key="13">
    <source>
        <dbReference type="ARBA" id="ARBA00023026"/>
    </source>
</evidence>
<dbReference type="InterPro" id="IPR003661">
    <property type="entry name" value="HisK_dim/P_dom"/>
</dbReference>
<sequence length="844" mass="93827">MASRRVSIALIVSLALAALVTLVLLGFAVLSYSQERDERWKALHRQLDASADQLTAAIALPAWNFDDRQIIAMVQASLNNRDLYGCSVTLSNKVQFVFLRNAEGVLEQVEQEPDIPALRTAMRPIRMAGREIGVVKMYVTPQYVLQTLRERRIALGFAIVALDVTLVLGVYLLLWYLMLKPLKSVGQYAASVKAGGAGARPDQSLFLGELKTLNESILEMVDLLDQRYSAMQASEERLAIATDAAHIGIWDWDVDTNQLLWDREMHRQYGVPPGAFDSTLDAWEARLLPEDLVQVNALLEKVRSGERSYLAEFRIRWPDGQLRHIKAAGKPFRDASGALRRLVGVNYDITDIKLAEEELRRHRNHLEELVAERTEALSVAVTEAKAANRAKSVFLATMSHELRTPLHSVIGFSRLLADSQSMTEEEKRNLGVINRSGQHLLTLINDLLELSKIEAGRITLQSTVVAVEGVLREVMDMLGARARQAGLHMTLDCHGLPPAVQMDGARLRQVLLNLVSNAVKFAQQGSVMLIARAAPLEEGRYRLSFSVRDTGKGIAKEDQQRIFEPFVQTDNTGAQEGTGLGLTISREFVRMMGGTLEVESELGRGAEFRFTLEVSGANYVPGEALNTVEALDPSQRGRRILVVDDNADSRHLIHSLLSPLGFEVELAADGAAGLAALRRFQPALVFMDWRMPGLDGLAVIRQLRAEPALVQPRVVMMTAHAFEEERRESLAAGADEFLCKPIEQDRLFQVLEQQLGVRFRRRQRLPSAPRAPLTEARLALLPYEVLVSVREALHLLYPARALQLLEAFRADHGDTVQAVEAMLEQHQYPQLCSMIDAVCAGQAP</sequence>
<keyword evidence="4 17" id="KW-0597">Phosphoprotein</keyword>
<keyword evidence="10" id="KW-0067">ATP-binding</keyword>
<evidence type="ECO:0000256" key="12">
    <source>
        <dbReference type="ARBA" id="ARBA00023012"/>
    </source>
</evidence>
<comment type="subcellular location">
    <subcellularLocation>
        <location evidence="2">Membrane</location>
    </subcellularLocation>
</comment>
<evidence type="ECO:0000259" key="19">
    <source>
        <dbReference type="PROSITE" id="PS50109"/>
    </source>
</evidence>
<dbReference type="FunFam" id="1.10.287.130:FF:000004">
    <property type="entry name" value="Ethylene receptor 1"/>
    <property type="match status" value="1"/>
</dbReference>